<dbReference type="eggNOG" id="COG3637">
    <property type="taxonomic scope" value="Bacteria"/>
</dbReference>
<dbReference type="EMBL" id="CP000250">
    <property type="protein sequence ID" value="ABD06851.1"/>
    <property type="molecule type" value="Genomic_DNA"/>
</dbReference>
<name>Q2IY59_RHOP2</name>
<dbReference type="GO" id="GO:0009279">
    <property type="term" value="C:cell outer membrane"/>
    <property type="evidence" value="ECO:0007669"/>
    <property type="project" value="UniProtKB-SubCell"/>
</dbReference>
<dbReference type="KEGG" id="rpb:RPB_2145"/>
<sequence length="274" mass="29321">MGRNELVFSRDGITRPLVLMEEELALKTFLFGTAAALVMMSSASAADLAARPYTKAAPIVAPVLTWNGFYIGGQGGYGWGSSDETVFAAANTPAFFGSQKYDTSGGFAGGVVGYNWQSGAVVFGLEGDYHWADINGTSSVINVGPPNLGDTYSTKLRGFGDIKGRLGYAAGPALWFVSGGAAVGDLQHRYDGGAANTFVQNKTKWGYTVGAGVEYMFAPSWSAKLEYNYIDLGRSTIQYTAAPTNRSEWKDTFHTVKVGINYHFNWGGPVVAKY</sequence>
<dbReference type="InterPro" id="IPR051692">
    <property type="entry name" value="OMP-like"/>
</dbReference>
<evidence type="ECO:0000313" key="7">
    <source>
        <dbReference type="EMBL" id="ABD06851.1"/>
    </source>
</evidence>
<keyword evidence="2" id="KW-0732">Signal</keyword>
<gene>
    <name evidence="7" type="ordered locus">RPB_2145</name>
</gene>
<evidence type="ECO:0000256" key="3">
    <source>
        <dbReference type="ARBA" id="ARBA00023136"/>
    </source>
</evidence>
<accession>Q2IY59</accession>
<dbReference type="PANTHER" id="PTHR34001">
    <property type="entry name" value="BLL7405 PROTEIN"/>
    <property type="match status" value="1"/>
</dbReference>
<dbReference type="InterPro" id="IPR011250">
    <property type="entry name" value="OMP/PagP_B-barrel"/>
</dbReference>
<protein>
    <submittedName>
        <fullName evidence="7">Outer membrane protein</fullName>
    </submittedName>
</protein>
<comment type="subcellular location">
    <subcellularLocation>
        <location evidence="1">Cell outer membrane</location>
    </subcellularLocation>
</comment>
<dbReference type="SUPFAM" id="SSF56925">
    <property type="entry name" value="OMPA-like"/>
    <property type="match status" value="1"/>
</dbReference>
<evidence type="ECO:0000256" key="2">
    <source>
        <dbReference type="ARBA" id="ARBA00022729"/>
    </source>
</evidence>
<dbReference type="Gene3D" id="2.40.160.20">
    <property type="match status" value="1"/>
</dbReference>
<evidence type="ECO:0000256" key="5">
    <source>
        <dbReference type="ARBA" id="ARBA00038306"/>
    </source>
</evidence>
<evidence type="ECO:0000256" key="1">
    <source>
        <dbReference type="ARBA" id="ARBA00004442"/>
    </source>
</evidence>
<organism evidence="7 8">
    <name type="scientific">Rhodopseudomonas palustris (strain HaA2)</name>
    <dbReference type="NCBI Taxonomy" id="316058"/>
    <lineage>
        <taxon>Bacteria</taxon>
        <taxon>Pseudomonadati</taxon>
        <taxon>Pseudomonadota</taxon>
        <taxon>Alphaproteobacteria</taxon>
        <taxon>Hyphomicrobiales</taxon>
        <taxon>Nitrobacteraceae</taxon>
        <taxon>Rhodopseudomonas</taxon>
    </lineage>
</organism>
<reference evidence="7 8" key="1">
    <citation type="submission" date="2006-01" db="EMBL/GenBank/DDBJ databases">
        <title>Complete sequence of Rhodopseudomonas palustris HaA2.</title>
        <authorList>
            <consortium name="US DOE Joint Genome Institute"/>
            <person name="Copeland A."/>
            <person name="Lucas S."/>
            <person name="Lapidus A."/>
            <person name="Barry K."/>
            <person name="Detter J.C."/>
            <person name="Glavina T."/>
            <person name="Hammon N."/>
            <person name="Israni S."/>
            <person name="Pitluck S."/>
            <person name="Chain P."/>
            <person name="Malfatti S."/>
            <person name="Shin M."/>
            <person name="Vergez L."/>
            <person name="Schmutz J."/>
            <person name="Larimer F."/>
            <person name="Land M."/>
            <person name="Hauser L."/>
            <person name="Pelletier D.A."/>
            <person name="Kyrpides N."/>
            <person name="Anderson I."/>
            <person name="Oda Y."/>
            <person name="Harwood C.S."/>
            <person name="Richardson P."/>
        </authorList>
    </citation>
    <scope>NUCLEOTIDE SEQUENCE [LARGE SCALE GENOMIC DNA]</scope>
    <source>
        <strain evidence="7 8">HaA2</strain>
    </source>
</reference>
<evidence type="ECO:0000313" key="8">
    <source>
        <dbReference type="Proteomes" id="UP000008809"/>
    </source>
</evidence>
<comment type="similarity">
    <text evidence="5">Belongs to the Omp25/RopB family.</text>
</comment>
<dbReference type="Proteomes" id="UP000008809">
    <property type="component" value="Chromosome"/>
</dbReference>
<proteinExistence type="inferred from homology"/>
<keyword evidence="3" id="KW-0472">Membrane</keyword>
<evidence type="ECO:0000256" key="4">
    <source>
        <dbReference type="ARBA" id="ARBA00023237"/>
    </source>
</evidence>
<dbReference type="PANTHER" id="PTHR34001:SF3">
    <property type="entry name" value="BLL7405 PROTEIN"/>
    <property type="match status" value="1"/>
</dbReference>
<feature type="domain" description="Outer membrane protein beta-barrel" evidence="6">
    <location>
        <begin position="34"/>
        <end position="264"/>
    </location>
</feature>
<dbReference type="STRING" id="316058.RPB_2145"/>
<keyword evidence="8" id="KW-1185">Reference proteome</keyword>
<keyword evidence="4" id="KW-0998">Cell outer membrane</keyword>
<dbReference type="Pfam" id="PF13505">
    <property type="entry name" value="OMP_b-brl"/>
    <property type="match status" value="1"/>
</dbReference>
<evidence type="ECO:0000259" key="6">
    <source>
        <dbReference type="Pfam" id="PF13505"/>
    </source>
</evidence>
<dbReference type="HOGENOM" id="CLU_037100_0_1_5"/>
<dbReference type="AlphaFoldDB" id="Q2IY59"/>
<dbReference type="InterPro" id="IPR027385">
    <property type="entry name" value="Beta-barrel_OMP"/>
</dbReference>